<dbReference type="PANTHER" id="PTHR32322">
    <property type="entry name" value="INNER MEMBRANE TRANSPORTER"/>
    <property type="match status" value="1"/>
</dbReference>
<sequence>MIYLVFSGVLWGTGGLTGRLLSLHTHLSPTAVAGYRLLTGGLFLVLFATATGHGRRPRGRAAWIRIGVVGALSAGFQACYFAAVALTDVSLATLLTIGAAPVLVIGFEQATGRRHLDTRVAATVSLAVLGLGLLVGEPPHGITMAHILIGAAFAVTSAAGFSAISLIGKSPVPGLDEVTMTGYSFTLGGLALVAAATLTTGVGFAPTPEALSLLAALGLVPTAIAYACYFIGLRDTAASTGTVTALLEPLTGTVLAIALLGDRLTAIGIAGAALLAVSVTAEAWQNRPRVSG</sequence>
<comment type="similarity">
    <text evidence="2">Belongs to the EamA transporter family.</text>
</comment>
<feature type="transmembrane region" description="Helical" evidence="6">
    <location>
        <begin position="62"/>
        <end position="83"/>
    </location>
</feature>
<dbReference type="SUPFAM" id="SSF103481">
    <property type="entry name" value="Multidrug resistance efflux transporter EmrE"/>
    <property type="match status" value="2"/>
</dbReference>
<evidence type="ECO:0000256" key="4">
    <source>
        <dbReference type="ARBA" id="ARBA00022989"/>
    </source>
</evidence>
<gene>
    <name evidence="8" type="ORF">KGQ19_10485</name>
</gene>
<evidence type="ECO:0000313" key="8">
    <source>
        <dbReference type="EMBL" id="MBS2547301.1"/>
    </source>
</evidence>
<feature type="transmembrane region" description="Helical" evidence="6">
    <location>
        <begin position="180"/>
        <end position="204"/>
    </location>
</feature>
<feature type="transmembrane region" description="Helical" evidence="6">
    <location>
        <begin position="119"/>
        <end position="136"/>
    </location>
</feature>
<keyword evidence="9" id="KW-1185">Reference proteome</keyword>
<feature type="transmembrane region" description="Helical" evidence="6">
    <location>
        <begin position="210"/>
        <end position="231"/>
    </location>
</feature>
<comment type="caution">
    <text evidence="8">The sequence shown here is derived from an EMBL/GenBank/DDBJ whole genome shotgun (WGS) entry which is preliminary data.</text>
</comment>
<feature type="transmembrane region" description="Helical" evidence="6">
    <location>
        <begin position="89"/>
        <end position="107"/>
    </location>
</feature>
<dbReference type="Proteomes" id="UP000730482">
    <property type="component" value="Unassembled WGS sequence"/>
</dbReference>
<dbReference type="Pfam" id="PF00892">
    <property type="entry name" value="EamA"/>
    <property type="match status" value="2"/>
</dbReference>
<dbReference type="RefSeq" id="WP_212008896.1">
    <property type="nucleotide sequence ID" value="NZ_JAAFYZ010000025.1"/>
</dbReference>
<dbReference type="InterPro" id="IPR037185">
    <property type="entry name" value="EmrE-like"/>
</dbReference>
<feature type="transmembrane region" description="Helical" evidence="6">
    <location>
        <begin position="266"/>
        <end position="284"/>
    </location>
</feature>
<dbReference type="InterPro" id="IPR050638">
    <property type="entry name" value="AA-Vitamin_Transporters"/>
</dbReference>
<feature type="transmembrane region" description="Helical" evidence="6">
    <location>
        <begin position="243"/>
        <end position="260"/>
    </location>
</feature>
<organism evidence="8 9">
    <name type="scientific">Catenulispora pinistramenti</name>
    <dbReference type="NCBI Taxonomy" id="2705254"/>
    <lineage>
        <taxon>Bacteria</taxon>
        <taxon>Bacillati</taxon>
        <taxon>Actinomycetota</taxon>
        <taxon>Actinomycetes</taxon>
        <taxon>Catenulisporales</taxon>
        <taxon>Catenulisporaceae</taxon>
        <taxon>Catenulispora</taxon>
    </lineage>
</organism>
<feature type="domain" description="EamA" evidence="7">
    <location>
        <begin position="2"/>
        <end position="135"/>
    </location>
</feature>
<evidence type="ECO:0000256" key="3">
    <source>
        <dbReference type="ARBA" id="ARBA00022692"/>
    </source>
</evidence>
<evidence type="ECO:0000256" key="1">
    <source>
        <dbReference type="ARBA" id="ARBA00004141"/>
    </source>
</evidence>
<keyword evidence="5 6" id="KW-0472">Membrane</keyword>
<keyword evidence="3 6" id="KW-0812">Transmembrane</keyword>
<evidence type="ECO:0000313" key="9">
    <source>
        <dbReference type="Proteomes" id="UP000730482"/>
    </source>
</evidence>
<protein>
    <submittedName>
        <fullName evidence="8">EamA family transporter</fullName>
    </submittedName>
</protein>
<comment type="subcellular location">
    <subcellularLocation>
        <location evidence="1">Membrane</location>
        <topology evidence="1">Multi-pass membrane protein</topology>
    </subcellularLocation>
</comment>
<evidence type="ECO:0000259" key="7">
    <source>
        <dbReference type="Pfam" id="PF00892"/>
    </source>
</evidence>
<dbReference type="EMBL" id="JAAFYZ010000025">
    <property type="protein sequence ID" value="MBS2547301.1"/>
    <property type="molecule type" value="Genomic_DNA"/>
</dbReference>
<name>A0ABS5KMQ8_9ACTN</name>
<accession>A0ABS5KMQ8</accession>
<feature type="transmembrane region" description="Helical" evidence="6">
    <location>
        <begin position="33"/>
        <end position="50"/>
    </location>
</feature>
<proteinExistence type="inferred from homology"/>
<dbReference type="PANTHER" id="PTHR32322:SF2">
    <property type="entry name" value="EAMA DOMAIN-CONTAINING PROTEIN"/>
    <property type="match status" value="1"/>
</dbReference>
<keyword evidence="4 6" id="KW-1133">Transmembrane helix</keyword>
<reference evidence="8 9" key="1">
    <citation type="submission" date="2020-02" db="EMBL/GenBank/DDBJ databases">
        <title>Acidophilic actinobacteria isolated from forest soil.</title>
        <authorList>
            <person name="Golinska P."/>
        </authorList>
    </citation>
    <scope>NUCLEOTIDE SEQUENCE [LARGE SCALE GENOMIC DNA]</scope>
    <source>
        <strain evidence="8 9">NL8</strain>
    </source>
</reference>
<feature type="transmembrane region" description="Helical" evidence="6">
    <location>
        <begin position="142"/>
        <end position="168"/>
    </location>
</feature>
<feature type="domain" description="EamA" evidence="7">
    <location>
        <begin position="149"/>
        <end position="279"/>
    </location>
</feature>
<evidence type="ECO:0000256" key="5">
    <source>
        <dbReference type="ARBA" id="ARBA00023136"/>
    </source>
</evidence>
<evidence type="ECO:0000256" key="6">
    <source>
        <dbReference type="SAM" id="Phobius"/>
    </source>
</evidence>
<evidence type="ECO:0000256" key="2">
    <source>
        <dbReference type="ARBA" id="ARBA00007362"/>
    </source>
</evidence>
<dbReference type="InterPro" id="IPR000620">
    <property type="entry name" value="EamA_dom"/>
</dbReference>